<feature type="transmembrane region" description="Helical" evidence="1">
    <location>
        <begin position="89"/>
        <end position="110"/>
    </location>
</feature>
<feature type="transmembrane region" description="Helical" evidence="1">
    <location>
        <begin position="168"/>
        <end position="193"/>
    </location>
</feature>
<evidence type="ECO:0000313" key="2">
    <source>
        <dbReference type="EMBL" id="KOY13063.1"/>
    </source>
</evidence>
<feature type="transmembrane region" description="Helical" evidence="1">
    <location>
        <begin position="63"/>
        <end position="83"/>
    </location>
</feature>
<keyword evidence="3" id="KW-1185">Reference proteome</keyword>
<evidence type="ECO:0000256" key="1">
    <source>
        <dbReference type="SAM" id="Phobius"/>
    </source>
</evidence>
<keyword evidence="1" id="KW-1133">Transmembrane helix</keyword>
<organism evidence="2 3">
    <name type="scientific">Paenibacillus xylanivorans</name>
    <dbReference type="NCBI Taxonomy" id="1705561"/>
    <lineage>
        <taxon>Bacteria</taxon>
        <taxon>Bacillati</taxon>
        <taxon>Bacillota</taxon>
        <taxon>Bacilli</taxon>
        <taxon>Bacillales</taxon>
        <taxon>Paenibacillaceae</taxon>
        <taxon>Paenibacillus</taxon>
    </lineage>
</organism>
<proteinExistence type="predicted"/>
<comment type="caution">
    <text evidence="2">The sequence shown here is derived from an EMBL/GenBank/DDBJ whole genome shotgun (WGS) entry which is preliminary data.</text>
</comment>
<dbReference type="PATRIC" id="fig|1705561.3.peg.6126"/>
<dbReference type="OrthoDB" id="2569854at2"/>
<feature type="transmembrane region" description="Helical" evidence="1">
    <location>
        <begin position="12"/>
        <end position="31"/>
    </location>
</feature>
<dbReference type="Proteomes" id="UP000037688">
    <property type="component" value="Unassembled WGS sequence"/>
</dbReference>
<reference evidence="2 3" key="1">
    <citation type="submission" date="2015-08" db="EMBL/GenBank/DDBJ databases">
        <title>Draft genome sequence of cellulolytic and xylanolytic Paenibacillus sp. A59, isolated from a decaying forest soil from Patagonia, Argentina.</title>
        <authorList>
            <person name="Ghio S."/>
            <person name="Caceres A.M."/>
            <person name="Talia P."/>
            <person name="Grasso D."/>
            <person name="Campos E."/>
        </authorList>
    </citation>
    <scope>NUCLEOTIDE SEQUENCE [LARGE SCALE GENOMIC DNA]</scope>
    <source>
        <strain evidence="2 3">A59</strain>
    </source>
</reference>
<dbReference type="AlphaFoldDB" id="A0A0M9BIT7"/>
<keyword evidence="1" id="KW-0812">Transmembrane</keyword>
<dbReference type="RefSeq" id="WP_053784081.1">
    <property type="nucleotide sequence ID" value="NZ_LITU01000082.1"/>
</dbReference>
<evidence type="ECO:0000313" key="3">
    <source>
        <dbReference type="Proteomes" id="UP000037688"/>
    </source>
</evidence>
<protein>
    <submittedName>
        <fullName evidence="2">Uncharacterized protein</fullName>
    </submittedName>
</protein>
<dbReference type="EMBL" id="LITU01000082">
    <property type="protein sequence ID" value="KOY13063.1"/>
    <property type="molecule type" value="Genomic_DNA"/>
</dbReference>
<gene>
    <name evidence="2" type="ORF">AMS66_29010</name>
</gene>
<keyword evidence="1" id="KW-0472">Membrane</keyword>
<feature type="transmembrane region" description="Helical" evidence="1">
    <location>
        <begin position="130"/>
        <end position="148"/>
    </location>
</feature>
<sequence length="275" mass="32167">MWDRILDGQFLSKLGGVGGIVAILSFMWTFLKKNQVITSLTSSKIERLISSKEKRTLIKISNYIVYVILGFIVSVFLTLLYFNLGMNEYVTLVISIIGTCLYFIIVYISLTKNSIFDKRFSRLKNFKFSLIILMVQILCFFSVLPSFLANSIAEGSLELTLDKPEVLLVNLTLTLFSLLFTSSMFVLLIIMTFSQLREKFSKYEYECFYVLDQEYEDMKWFIYHLIDKEHFLLGNSEYIHDATIFRTDERSKILSEKIHLLKILKNTEDSIEYYI</sequence>
<name>A0A0M9BIT7_9BACL</name>
<accession>A0A0M9BIT7</accession>